<dbReference type="Pfam" id="PF00034">
    <property type="entry name" value="Cytochrom_C"/>
    <property type="match status" value="2"/>
</dbReference>
<keyword evidence="1" id="KW-0813">Transport</keyword>
<feature type="domain" description="Cytochrome c" evidence="9">
    <location>
        <begin position="136"/>
        <end position="217"/>
    </location>
</feature>
<dbReference type="GO" id="GO:0009055">
    <property type="term" value="F:electron transfer activity"/>
    <property type="evidence" value="ECO:0007669"/>
    <property type="project" value="InterPro"/>
</dbReference>
<evidence type="ECO:0000259" key="9">
    <source>
        <dbReference type="PROSITE" id="PS51007"/>
    </source>
</evidence>
<evidence type="ECO:0000256" key="8">
    <source>
        <dbReference type="SAM" id="SignalP"/>
    </source>
</evidence>
<dbReference type="PANTHER" id="PTHR33751">
    <property type="entry name" value="CBB3-TYPE CYTOCHROME C OXIDASE SUBUNIT FIXP"/>
    <property type="match status" value="1"/>
</dbReference>
<reference evidence="10 11" key="1">
    <citation type="submission" date="2012-11" db="EMBL/GenBank/DDBJ databases">
        <title>Genome assembly of Thiorhodococcus sp. AK35.</title>
        <authorList>
            <person name="Nupur N."/>
            <person name="Khatri I."/>
            <person name="Subramanian S."/>
            <person name="Pinnaka A."/>
        </authorList>
    </citation>
    <scope>NUCLEOTIDE SEQUENCE [LARGE SCALE GENOMIC DNA]</scope>
    <source>
        <strain evidence="10 11">AK35</strain>
    </source>
</reference>
<dbReference type="GO" id="GO:0020037">
    <property type="term" value="F:heme binding"/>
    <property type="evidence" value="ECO:0007669"/>
    <property type="project" value="InterPro"/>
</dbReference>
<organism evidence="10 11">
    <name type="scientific">Imhoffiella purpurea</name>
    <dbReference type="NCBI Taxonomy" id="1249627"/>
    <lineage>
        <taxon>Bacteria</taxon>
        <taxon>Pseudomonadati</taxon>
        <taxon>Pseudomonadota</taxon>
        <taxon>Gammaproteobacteria</taxon>
        <taxon>Chromatiales</taxon>
        <taxon>Chromatiaceae</taxon>
        <taxon>Imhoffiella</taxon>
    </lineage>
</organism>
<protein>
    <submittedName>
        <fullName evidence="10">Cytochrome c553</fullName>
    </submittedName>
</protein>
<evidence type="ECO:0000256" key="1">
    <source>
        <dbReference type="ARBA" id="ARBA00022448"/>
    </source>
</evidence>
<keyword evidence="11" id="KW-1185">Reference proteome</keyword>
<evidence type="ECO:0000256" key="4">
    <source>
        <dbReference type="ARBA" id="ARBA00022982"/>
    </source>
</evidence>
<dbReference type="InterPro" id="IPR009056">
    <property type="entry name" value="Cyt_c-like_dom"/>
</dbReference>
<dbReference type="PANTHER" id="PTHR33751:SF9">
    <property type="entry name" value="CYTOCHROME C4"/>
    <property type="match status" value="1"/>
</dbReference>
<proteinExistence type="predicted"/>
<feature type="region of interest" description="Disordered" evidence="7">
    <location>
        <begin position="223"/>
        <end position="263"/>
    </location>
</feature>
<keyword evidence="2 6" id="KW-0349">Heme</keyword>
<comment type="caution">
    <text evidence="10">The sequence shown here is derived from an EMBL/GenBank/DDBJ whole genome shotgun (WGS) entry which is preliminary data.</text>
</comment>
<name>W9VHL4_9GAMM</name>
<feature type="chain" id="PRO_5004932919" evidence="8">
    <location>
        <begin position="25"/>
        <end position="263"/>
    </location>
</feature>
<sequence>MQSFRLASLASLAFCLFTTHSALAEDAAGYAKQEYDRVMSLTPRADNGRQVFLTCAVCHGPEGWGTADGAYPQIAGQLNAVLVKQLADIRAGVRENPLMLPFALPRILGGPQNIADVAAYVSALPMTGLNGRGPGVDLDLGRRIYEASCAECHGQRGEGVAERISPALAGQHFQYLTRQFEAIRSGLRRDPGSEMCESGGFSPRESSAVLDYASRLPVAEEKLADEGWTNPDFPDRPGDRASVPPLSRISVQIQGQPLSSESH</sequence>
<dbReference type="eggNOG" id="COG2863">
    <property type="taxonomic scope" value="Bacteria"/>
</dbReference>
<dbReference type="Proteomes" id="UP000019460">
    <property type="component" value="Unassembled WGS sequence"/>
</dbReference>
<evidence type="ECO:0000313" key="10">
    <source>
        <dbReference type="EMBL" id="EXJ16491.1"/>
    </source>
</evidence>
<accession>W9VHL4</accession>
<evidence type="ECO:0000313" key="11">
    <source>
        <dbReference type="Proteomes" id="UP000019460"/>
    </source>
</evidence>
<feature type="compositionally biased region" description="Polar residues" evidence="7">
    <location>
        <begin position="249"/>
        <end position="263"/>
    </location>
</feature>
<gene>
    <name evidence="10" type="ORF">D779_0092</name>
</gene>
<evidence type="ECO:0000256" key="6">
    <source>
        <dbReference type="PROSITE-ProRule" id="PRU00433"/>
    </source>
</evidence>
<dbReference type="GO" id="GO:0046872">
    <property type="term" value="F:metal ion binding"/>
    <property type="evidence" value="ECO:0007669"/>
    <property type="project" value="UniProtKB-KW"/>
</dbReference>
<evidence type="ECO:0000256" key="5">
    <source>
        <dbReference type="ARBA" id="ARBA00023004"/>
    </source>
</evidence>
<keyword evidence="4" id="KW-0249">Electron transport</keyword>
<dbReference type="Gene3D" id="1.10.760.10">
    <property type="entry name" value="Cytochrome c-like domain"/>
    <property type="match status" value="2"/>
</dbReference>
<dbReference type="AlphaFoldDB" id="W9VHL4"/>
<dbReference type="InterPro" id="IPR050597">
    <property type="entry name" value="Cytochrome_c_Oxidase_Subunit"/>
</dbReference>
<feature type="domain" description="Cytochrome c" evidence="9">
    <location>
        <begin position="43"/>
        <end position="125"/>
    </location>
</feature>
<feature type="signal peptide" evidence="8">
    <location>
        <begin position="1"/>
        <end position="24"/>
    </location>
</feature>
<dbReference type="STRING" id="1249627.D779_0092"/>
<dbReference type="PROSITE" id="PS51007">
    <property type="entry name" value="CYTC"/>
    <property type="match status" value="2"/>
</dbReference>
<dbReference type="RefSeq" id="WP_043749661.1">
    <property type="nucleotide sequence ID" value="NZ_AONC01000010.1"/>
</dbReference>
<keyword evidence="5 6" id="KW-0408">Iron</keyword>
<evidence type="ECO:0000256" key="3">
    <source>
        <dbReference type="ARBA" id="ARBA00022723"/>
    </source>
</evidence>
<dbReference type="SUPFAM" id="SSF46626">
    <property type="entry name" value="Cytochrome c"/>
    <property type="match status" value="2"/>
</dbReference>
<keyword evidence="3 6" id="KW-0479">Metal-binding</keyword>
<evidence type="ECO:0000256" key="2">
    <source>
        <dbReference type="ARBA" id="ARBA00022617"/>
    </source>
</evidence>
<dbReference type="InterPro" id="IPR036909">
    <property type="entry name" value="Cyt_c-like_dom_sf"/>
</dbReference>
<dbReference type="OrthoDB" id="9773456at2"/>
<keyword evidence="8" id="KW-0732">Signal</keyword>
<dbReference type="EMBL" id="AONC01000010">
    <property type="protein sequence ID" value="EXJ16491.1"/>
    <property type="molecule type" value="Genomic_DNA"/>
</dbReference>
<evidence type="ECO:0000256" key="7">
    <source>
        <dbReference type="SAM" id="MobiDB-lite"/>
    </source>
</evidence>